<organism evidence="1 2">
    <name type="scientific">Dreissena polymorpha</name>
    <name type="common">Zebra mussel</name>
    <name type="synonym">Mytilus polymorpha</name>
    <dbReference type="NCBI Taxonomy" id="45954"/>
    <lineage>
        <taxon>Eukaryota</taxon>
        <taxon>Metazoa</taxon>
        <taxon>Spiralia</taxon>
        <taxon>Lophotrochozoa</taxon>
        <taxon>Mollusca</taxon>
        <taxon>Bivalvia</taxon>
        <taxon>Autobranchia</taxon>
        <taxon>Heteroconchia</taxon>
        <taxon>Euheterodonta</taxon>
        <taxon>Imparidentia</taxon>
        <taxon>Neoheterodontei</taxon>
        <taxon>Myida</taxon>
        <taxon>Dreissenoidea</taxon>
        <taxon>Dreissenidae</taxon>
        <taxon>Dreissena</taxon>
    </lineage>
</organism>
<reference evidence="1" key="1">
    <citation type="journal article" date="2019" name="bioRxiv">
        <title>The Genome of the Zebra Mussel, Dreissena polymorpha: A Resource for Invasive Species Research.</title>
        <authorList>
            <person name="McCartney M.A."/>
            <person name="Auch B."/>
            <person name="Kono T."/>
            <person name="Mallez S."/>
            <person name="Zhang Y."/>
            <person name="Obille A."/>
            <person name="Becker A."/>
            <person name="Abrahante J.E."/>
            <person name="Garbe J."/>
            <person name="Badalamenti J.P."/>
            <person name="Herman A."/>
            <person name="Mangelson H."/>
            <person name="Liachko I."/>
            <person name="Sullivan S."/>
            <person name="Sone E.D."/>
            <person name="Koren S."/>
            <person name="Silverstein K.A.T."/>
            <person name="Beckman K.B."/>
            <person name="Gohl D.M."/>
        </authorList>
    </citation>
    <scope>NUCLEOTIDE SEQUENCE</scope>
    <source>
        <strain evidence="1">Duluth1</strain>
        <tissue evidence="1">Whole animal</tissue>
    </source>
</reference>
<comment type="caution">
    <text evidence="1">The sequence shown here is derived from an EMBL/GenBank/DDBJ whole genome shotgun (WGS) entry which is preliminary data.</text>
</comment>
<proteinExistence type="predicted"/>
<protein>
    <submittedName>
        <fullName evidence="1">Uncharacterized protein</fullName>
    </submittedName>
</protein>
<accession>A0A9D4D6I3</accession>
<evidence type="ECO:0000313" key="1">
    <source>
        <dbReference type="EMBL" id="KAH3738889.1"/>
    </source>
</evidence>
<reference evidence="1" key="2">
    <citation type="submission" date="2020-11" db="EMBL/GenBank/DDBJ databases">
        <authorList>
            <person name="McCartney M.A."/>
            <person name="Auch B."/>
            <person name="Kono T."/>
            <person name="Mallez S."/>
            <person name="Becker A."/>
            <person name="Gohl D.M."/>
            <person name="Silverstein K.A.T."/>
            <person name="Koren S."/>
            <person name="Bechman K.B."/>
            <person name="Herman A."/>
            <person name="Abrahante J.E."/>
            <person name="Garbe J."/>
        </authorList>
    </citation>
    <scope>NUCLEOTIDE SEQUENCE</scope>
    <source>
        <strain evidence="1">Duluth1</strain>
        <tissue evidence="1">Whole animal</tissue>
    </source>
</reference>
<evidence type="ECO:0000313" key="2">
    <source>
        <dbReference type="Proteomes" id="UP000828390"/>
    </source>
</evidence>
<name>A0A9D4D6I3_DREPO</name>
<sequence>MPLDADLGGDLKALVYFQQCVEGFKNRPAEYFPHIRGILIMMMAFHNGSRAGEFVQLRVCILPLHTFNPFIHSLIIICAYKCWLCIELQFRHVRQAQQQRGGLHFTVTLDEHKTAKWGRYAYFHLNKEEMTLLDCFCQVAALVYFPQLKEEQLADCQVFGRGESHPDLSQTHINKWIESAWAK</sequence>
<dbReference type="Proteomes" id="UP000828390">
    <property type="component" value="Unassembled WGS sequence"/>
</dbReference>
<keyword evidence="2" id="KW-1185">Reference proteome</keyword>
<dbReference type="EMBL" id="JAIWYP010000011">
    <property type="protein sequence ID" value="KAH3738889.1"/>
    <property type="molecule type" value="Genomic_DNA"/>
</dbReference>
<dbReference type="AlphaFoldDB" id="A0A9D4D6I3"/>
<gene>
    <name evidence="1" type="ORF">DPMN_045532</name>
</gene>